<reference evidence="4 5" key="1">
    <citation type="submission" date="2019-04" db="EMBL/GenBank/DDBJ databases">
        <title>Phreatobacter aquaticus sp. nov.</title>
        <authorList>
            <person name="Choi A."/>
            <person name="Baek K."/>
        </authorList>
    </citation>
    <scope>NUCLEOTIDE SEQUENCE [LARGE SCALE GENOMIC DNA]</scope>
    <source>
        <strain evidence="4 5">NMCR1094</strain>
    </source>
</reference>
<dbReference type="InterPro" id="IPR020845">
    <property type="entry name" value="AMP-binding_CS"/>
</dbReference>
<dbReference type="AlphaFoldDB" id="A0A4D7QB08"/>
<evidence type="ECO:0000256" key="1">
    <source>
        <dbReference type="ARBA" id="ARBA00022450"/>
    </source>
</evidence>
<keyword evidence="2" id="KW-0597">Phosphoprotein</keyword>
<name>A0A4D7QB08_9HYPH</name>
<dbReference type="InterPro" id="IPR010071">
    <property type="entry name" value="AA_adenyl_dom"/>
</dbReference>
<organism evidence="4 5">
    <name type="scientific">Phreatobacter aquaticus</name>
    <dbReference type="NCBI Taxonomy" id="2570229"/>
    <lineage>
        <taxon>Bacteria</taxon>
        <taxon>Pseudomonadati</taxon>
        <taxon>Pseudomonadota</taxon>
        <taxon>Alphaproteobacteria</taxon>
        <taxon>Hyphomicrobiales</taxon>
        <taxon>Phreatobacteraceae</taxon>
        <taxon>Phreatobacter</taxon>
    </lineage>
</organism>
<dbReference type="InterPro" id="IPR045851">
    <property type="entry name" value="AMP-bd_C_sf"/>
</dbReference>
<evidence type="ECO:0000313" key="5">
    <source>
        <dbReference type="Proteomes" id="UP000298588"/>
    </source>
</evidence>
<dbReference type="InterPro" id="IPR042099">
    <property type="entry name" value="ANL_N_sf"/>
</dbReference>
<dbReference type="PANTHER" id="PTHR45527">
    <property type="entry name" value="NONRIBOSOMAL PEPTIDE SYNTHETASE"/>
    <property type="match status" value="1"/>
</dbReference>
<dbReference type="SUPFAM" id="SSF56801">
    <property type="entry name" value="Acetyl-CoA synthetase-like"/>
    <property type="match status" value="1"/>
</dbReference>
<dbReference type="Gene3D" id="3.30.300.30">
    <property type="match status" value="1"/>
</dbReference>
<dbReference type="OrthoDB" id="9803968at2"/>
<gene>
    <name evidence="4" type="ORF">E8L99_00480</name>
</gene>
<dbReference type="RefSeq" id="WP_137097714.1">
    <property type="nucleotide sequence ID" value="NZ_CP039865.1"/>
</dbReference>
<dbReference type="InterPro" id="IPR009081">
    <property type="entry name" value="PP-bd_ACP"/>
</dbReference>
<dbReference type="Pfam" id="PF00501">
    <property type="entry name" value="AMP-binding"/>
    <property type="match status" value="1"/>
</dbReference>
<keyword evidence="5" id="KW-1185">Reference proteome</keyword>
<dbReference type="SMART" id="SM00823">
    <property type="entry name" value="PKS_PP"/>
    <property type="match status" value="1"/>
</dbReference>
<dbReference type="GO" id="GO:0005737">
    <property type="term" value="C:cytoplasm"/>
    <property type="evidence" value="ECO:0007669"/>
    <property type="project" value="TreeGrafter"/>
</dbReference>
<dbReference type="PROSITE" id="PS00012">
    <property type="entry name" value="PHOSPHOPANTETHEINE"/>
    <property type="match status" value="1"/>
</dbReference>
<dbReference type="SUPFAM" id="SSF47336">
    <property type="entry name" value="ACP-like"/>
    <property type="match status" value="1"/>
</dbReference>
<evidence type="ECO:0000256" key="2">
    <source>
        <dbReference type="ARBA" id="ARBA00022553"/>
    </source>
</evidence>
<dbReference type="EMBL" id="CP039865">
    <property type="protein sequence ID" value="QCK84378.1"/>
    <property type="molecule type" value="Genomic_DNA"/>
</dbReference>
<dbReference type="InterPro" id="IPR036736">
    <property type="entry name" value="ACP-like_sf"/>
</dbReference>
<keyword evidence="1" id="KW-0596">Phosphopantetheine</keyword>
<dbReference type="Pfam" id="PF00550">
    <property type="entry name" value="PP-binding"/>
    <property type="match status" value="1"/>
</dbReference>
<dbReference type="InterPro" id="IPR006162">
    <property type="entry name" value="Ppantetheine_attach_site"/>
</dbReference>
<proteinExistence type="predicted"/>
<evidence type="ECO:0000259" key="3">
    <source>
        <dbReference type="PROSITE" id="PS50075"/>
    </source>
</evidence>
<dbReference type="InterPro" id="IPR000873">
    <property type="entry name" value="AMP-dep_synth/lig_dom"/>
</dbReference>
<dbReference type="KEGG" id="paqt:E8L99_00480"/>
<dbReference type="Gene3D" id="1.10.1200.10">
    <property type="entry name" value="ACP-like"/>
    <property type="match status" value="1"/>
</dbReference>
<dbReference type="PANTHER" id="PTHR45527:SF1">
    <property type="entry name" value="FATTY ACID SYNTHASE"/>
    <property type="match status" value="1"/>
</dbReference>
<feature type="domain" description="Carrier" evidence="3">
    <location>
        <begin position="524"/>
        <end position="599"/>
    </location>
</feature>
<dbReference type="Gene3D" id="3.40.50.12780">
    <property type="entry name" value="N-terminal domain of ligase-like"/>
    <property type="match status" value="1"/>
</dbReference>
<dbReference type="GO" id="GO:0044550">
    <property type="term" value="P:secondary metabolite biosynthetic process"/>
    <property type="evidence" value="ECO:0007669"/>
    <property type="project" value="TreeGrafter"/>
</dbReference>
<dbReference type="InterPro" id="IPR020806">
    <property type="entry name" value="PKS_PP-bd"/>
</dbReference>
<accession>A0A4D7QB08</accession>
<dbReference type="PROSITE" id="PS00455">
    <property type="entry name" value="AMP_BINDING"/>
    <property type="match status" value="1"/>
</dbReference>
<dbReference type="GO" id="GO:0031177">
    <property type="term" value="F:phosphopantetheine binding"/>
    <property type="evidence" value="ECO:0007669"/>
    <property type="project" value="InterPro"/>
</dbReference>
<dbReference type="PROSITE" id="PS50075">
    <property type="entry name" value="CARRIER"/>
    <property type="match status" value="1"/>
</dbReference>
<sequence>MSGINDLTVLDSSGLSLAWRDHPVRERGSIGDLVRQAAAVTPGKIALLSDTGRLTYGELVLAASAVHSALQRRGARRGDTVVVLGGRSLHLPALLLGTLDAGCAYVPIAPDLPARFIDSVISAARPRFILVAPGDAARVPHGWQDRVIALDEEAPHLPPVPTGPVDLAYIIFTSGSTGAPKGVAVRHGNVTRLMVAPGYATITAGSVALALSTPTFDASVFDLWPFLANGATVAIHPGETPTPDSIAGAVTRHGVTTAFVTTGLFNRIAEDRPDALRGVEVLTGGERGLAANARRMLEAGARAIVHCYGPTETAVFATAARFTARDAIDDTFPVGGPIAGTACYVLDAERRPVPIGGHGELWIGGEAVAQGYANDDALTAERFLPDPFRPEGRFYRSGDLVVMDEHGALTFLDRLDDQIKIRGHRVEPGAIARALESIAPVRQAIVLASEPAPGERRLHAVVEAPAAPPGFGETLRRRLQDAFPPALVPARIVVVPAFPLAPNGKTDRKALEALLVEQKTEASHWADEGQKRIATLFHAILGLVPQGPDEDFFDLGGDSLLAMRLVRDLRSELGISVALRDLYQDATIAGLAARSVDVLPEFEAGTL</sequence>
<protein>
    <submittedName>
        <fullName evidence="4">Amino acid adenylation domain-containing protein</fullName>
    </submittedName>
</protein>
<evidence type="ECO:0000313" key="4">
    <source>
        <dbReference type="EMBL" id="QCK84378.1"/>
    </source>
</evidence>
<dbReference type="NCBIfam" id="TIGR01733">
    <property type="entry name" value="AA-adenyl-dom"/>
    <property type="match status" value="1"/>
</dbReference>
<dbReference type="Proteomes" id="UP000298588">
    <property type="component" value="Chromosome"/>
</dbReference>
<dbReference type="GO" id="GO:0043041">
    <property type="term" value="P:amino acid activation for nonribosomal peptide biosynthetic process"/>
    <property type="evidence" value="ECO:0007669"/>
    <property type="project" value="TreeGrafter"/>
</dbReference>